<dbReference type="AlphaFoldDB" id="A0A813NW87"/>
<evidence type="ECO:0000256" key="1">
    <source>
        <dbReference type="SAM" id="MobiDB-lite"/>
    </source>
</evidence>
<comment type="caution">
    <text evidence="2">The sequence shown here is derived from an EMBL/GenBank/DDBJ whole genome shotgun (WGS) entry which is preliminary data.</text>
</comment>
<dbReference type="Proteomes" id="UP000681722">
    <property type="component" value="Unassembled WGS sequence"/>
</dbReference>
<dbReference type="Proteomes" id="UP000663829">
    <property type="component" value="Unassembled WGS sequence"/>
</dbReference>
<keyword evidence="4" id="KW-1185">Reference proteome</keyword>
<sequence length="245" mass="28070">MDTNTSTFIDVSPPSSIKSEPPTGTLHNPVYPSDFRDHSPSFLDMLGIPIESDINNSHDGQQNYANDGNEQMFGGYSAPTIPMFINMGYQDNIDDIAFAPTTTNTISRSLASIDVENLPTTTSTIRQRPHYHHFPHHQQFNRYPYVQRAPRMVRQATLPSNLDNLALIEHCPQPRRSYYALRRQRIPVAPPMPKHLYYSGHAHWKAPVPLDDEEEAEVRNKTDHFSRIVIVCLKEMYCQYFSVIL</sequence>
<accession>A0A813NW87</accession>
<proteinExistence type="predicted"/>
<feature type="region of interest" description="Disordered" evidence="1">
    <location>
        <begin position="1"/>
        <end position="33"/>
    </location>
</feature>
<name>A0A813NW87_9BILA</name>
<evidence type="ECO:0000313" key="3">
    <source>
        <dbReference type="EMBL" id="CAF3522681.1"/>
    </source>
</evidence>
<protein>
    <submittedName>
        <fullName evidence="2">Uncharacterized protein</fullName>
    </submittedName>
</protein>
<gene>
    <name evidence="2" type="ORF">GPM918_LOCUS437</name>
    <name evidence="3" type="ORF">SRO942_LOCUS438</name>
</gene>
<evidence type="ECO:0000313" key="2">
    <source>
        <dbReference type="EMBL" id="CAF0744051.1"/>
    </source>
</evidence>
<reference evidence="2" key="1">
    <citation type="submission" date="2021-02" db="EMBL/GenBank/DDBJ databases">
        <authorList>
            <person name="Nowell W R."/>
        </authorList>
    </citation>
    <scope>NUCLEOTIDE SEQUENCE</scope>
</reference>
<dbReference type="EMBL" id="CAJNOQ010000033">
    <property type="protein sequence ID" value="CAF0744051.1"/>
    <property type="molecule type" value="Genomic_DNA"/>
</dbReference>
<organism evidence="2 4">
    <name type="scientific">Didymodactylos carnosus</name>
    <dbReference type="NCBI Taxonomy" id="1234261"/>
    <lineage>
        <taxon>Eukaryota</taxon>
        <taxon>Metazoa</taxon>
        <taxon>Spiralia</taxon>
        <taxon>Gnathifera</taxon>
        <taxon>Rotifera</taxon>
        <taxon>Eurotatoria</taxon>
        <taxon>Bdelloidea</taxon>
        <taxon>Philodinida</taxon>
        <taxon>Philodinidae</taxon>
        <taxon>Didymodactylos</taxon>
    </lineage>
</organism>
<dbReference type="OrthoDB" id="10039204at2759"/>
<dbReference type="EMBL" id="CAJOBC010000033">
    <property type="protein sequence ID" value="CAF3522681.1"/>
    <property type="molecule type" value="Genomic_DNA"/>
</dbReference>
<evidence type="ECO:0000313" key="4">
    <source>
        <dbReference type="Proteomes" id="UP000663829"/>
    </source>
</evidence>
<feature type="compositionally biased region" description="Polar residues" evidence="1">
    <location>
        <begin position="1"/>
        <end position="18"/>
    </location>
</feature>